<organism evidence="2 3">
    <name type="scientific">Pirellulimonas nuda</name>
    <dbReference type="NCBI Taxonomy" id="2528009"/>
    <lineage>
        <taxon>Bacteria</taxon>
        <taxon>Pseudomonadati</taxon>
        <taxon>Planctomycetota</taxon>
        <taxon>Planctomycetia</taxon>
        <taxon>Pirellulales</taxon>
        <taxon>Lacipirellulaceae</taxon>
        <taxon>Pirellulimonas</taxon>
    </lineage>
</organism>
<sequence length="411" mass="43274" precursor="true">MSISLAGAGARRLLLSGLLAALAVPASAGDIAQAFEFGGAPQIRQTAGGYAVRDEQCLDPNVQMAQCQSCPMNYDQGMSYDQGMGCESYMDCGEGVCCGDPCCMPCCPPPAKRSFVFGEFLMLRPTDGDVAHAQQQDGLGGAGTVPFGTIGTADIEYAPGFRVGGGVCVGPCSAITASYTWFESNDSSALTVPNIAGGGGAVGSLVQHPGAALTASTGPVTANYGVDFQLADVMFRDVLLSKSWCELNYSVGAQYGNIEQDFMQNGAFGGGGAGAKETRTNIEFHGGGIKAGLDGERFLARGLRVYGKLNGSLMSGRFNTSYRLQNTSTTADLAMADWKDNRAISLVECELGVAKVCCDDRIRVSAGYLFQQWGNLVTTSDFIQGVRNDNYTDLSDSLRLDGFTVRAEARW</sequence>
<reference evidence="2 3" key="1">
    <citation type="submission" date="2019-02" db="EMBL/GenBank/DDBJ databases">
        <title>Deep-cultivation of Planctomycetes and their phenomic and genomic characterization uncovers novel biology.</title>
        <authorList>
            <person name="Wiegand S."/>
            <person name="Jogler M."/>
            <person name="Boedeker C."/>
            <person name="Pinto D."/>
            <person name="Vollmers J."/>
            <person name="Rivas-Marin E."/>
            <person name="Kohn T."/>
            <person name="Peeters S.H."/>
            <person name="Heuer A."/>
            <person name="Rast P."/>
            <person name="Oberbeckmann S."/>
            <person name="Bunk B."/>
            <person name="Jeske O."/>
            <person name="Meyerdierks A."/>
            <person name="Storesund J.E."/>
            <person name="Kallscheuer N."/>
            <person name="Luecker S."/>
            <person name="Lage O.M."/>
            <person name="Pohl T."/>
            <person name="Merkel B.J."/>
            <person name="Hornburger P."/>
            <person name="Mueller R.-W."/>
            <person name="Bruemmer F."/>
            <person name="Labrenz M."/>
            <person name="Spormann A.M."/>
            <person name="Op den Camp H."/>
            <person name="Overmann J."/>
            <person name="Amann R."/>
            <person name="Jetten M.S.M."/>
            <person name="Mascher T."/>
            <person name="Medema M.H."/>
            <person name="Devos D.P."/>
            <person name="Kaster A.-K."/>
            <person name="Ovreas L."/>
            <person name="Rohde M."/>
            <person name="Galperin M.Y."/>
            <person name="Jogler C."/>
        </authorList>
    </citation>
    <scope>NUCLEOTIDE SEQUENCE [LARGE SCALE GENOMIC DNA]</scope>
    <source>
        <strain evidence="2 3">Pla175</strain>
    </source>
</reference>
<dbReference type="Pfam" id="PF05150">
    <property type="entry name" value="Legionella_OMP"/>
    <property type="match status" value="1"/>
</dbReference>
<dbReference type="KEGG" id="pnd:Pla175_46920"/>
<gene>
    <name evidence="2" type="ORF">Pla175_46920</name>
</gene>
<protein>
    <recommendedName>
        <fullName evidence="4">Legionella pneumophila major outer membrane protein</fullName>
    </recommendedName>
</protein>
<evidence type="ECO:0000313" key="2">
    <source>
        <dbReference type="EMBL" id="QDU91271.1"/>
    </source>
</evidence>
<accession>A0A518DIF9</accession>
<evidence type="ECO:0008006" key="4">
    <source>
        <dbReference type="Google" id="ProtNLM"/>
    </source>
</evidence>
<dbReference type="OrthoDB" id="271806at2"/>
<evidence type="ECO:0000256" key="1">
    <source>
        <dbReference type="SAM" id="SignalP"/>
    </source>
</evidence>
<dbReference type="EMBL" id="CP036291">
    <property type="protein sequence ID" value="QDU91271.1"/>
    <property type="molecule type" value="Genomic_DNA"/>
</dbReference>
<dbReference type="Proteomes" id="UP000317429">
    <property type="component" value="Chromosome"/>
</dbReference>
<dbReference type="RefSeq" id="WP_145291219.1">
    <property type="nucleotide sequence ID" value="NZ_CP036291.1"/>
</dbReference>
<proteinExistence type="predicted"/>
<keyword evidence="3" id="KW-1185">Reference proteome</keyword>
<name>A0A518DIF9_9BACT</name>
<evidence type="ECO:0000313" key="3">
    <source>
        <dbReference type="Proteomes" id="UP000317429"/>
    </source>
</evidence>
<feature type="chain" id="PRO_5021748765" description="Legionella pneumophila major outer membrane protein" evidence="1">
    <location>
        <begin position="29"/>
        <end position="411"/>
    </location>
</feature>
<keyword evidence="1" id="KW-0732">Signal</keyword>
<dbReference type="AlphaFoldDB" id="A0A518DIF9"/>
<feature type="signal peptide" evidence="1">
    <location>
        <begin position="1"/>
        <end position="28"/>
    </location>
</feature>
<dbReference type="InterPro" id="IPR007825">
    <property type="entry name" value="Major_OMP_Legionella"/>
</dbReference>